<feature type="compositionally biased region" description="Polar residues" evidence="1">
    <location>
        <begin position="363"/>
        <end position="372"/>
    </location>
</feature>
<protein>
    <recommendedName>
        <fullName evidence="4">RNase H type-1 domain-containing protein</fullName>
    </recommendedName>
</protein>
<organism evidence="2 3">
    <name type="scientific">Mikania micrantha</name>
    <name type="common">bitter vine</name>
    <dbReference type="NCBI Taxonomy" id="192012"/>
    <lineage>
        <taxon>Eukaryota</taxon>
        <taxon>Viridiplantae</taxon>
        <taxon>Streptophyta</taxon>
        <taxon>Embryophyta</taxon>
        <taxon>Tracheophyta</taxon>
        <taxon>Spermatophyta</taxon>
        <taxon>Magnoliopsida</taxon>
        <taxon>eudicotyledons</taxon>
        <taxon>Gunneridae</taxon>
        <taxon>Pentapetalae</taxon>
        <taxon>asterids</taxon>
        <taxon>campanulids</taxon>
        <taxon>Asterales</taxon>
        <taxon>Asteraceae</taxon>
        <taxon>Asteroideae</taxon>
        <taxon>Heliantheae alliance</taxon>
        <taxon>Eupatorieae</taxon>
        <taxon>Mikania</taxon>
    </lineage>
</organism>
<sequence length="399" mass="44499">MEREENNEVHKAWEIYTDETSSTEGAGVGVMVVSPQGKEKARALKLKFKASNNEAEYEALIAGLQLVLQEKQEEWWRIQNRKADTLSKLASSFEDPVKEISAEEIPASTTEVRMVNVIQEDEVIWMDPIVNYLVRGELPKDRMLAHNLRCKAQHYEILGGELYRRTFLGPLLKCVDMEKANCLVREVHAGICGIHARPRAVVAKLTNTGYYWPSMLLSAVEEIVNRQRQEGRWTELLVILKRSSMRSPSTPPLVQRKVACDKESSVSSLYRSHKGYIRISVKLAINGWMVEVAPAREEMVSGGLKAKDAELMLTSAETAVWLAEVKMCPEEAETRSGDERGMLTKVRVGSALPIRGSARPSGISATRGTSNEGTKEVGDDSRTTSEEARSEPLVKIGEA</sequence>
<feature type="region of interest" description="Disordered" evidence="1">
    <location>
        <begin position="351"/>
        <end position="399"/>
    </location>
</feature>
<reference evidence="2 3" key="1">
    <citation type="submission" date="2019-05" db="EMBL/GenBank/DDBJ databases">
        <title>Mikania micrantha, genome provides insights into the molecular mechanism of rapid growth.</title>
        <authorList>
            <person name="Liu B."/>
        </authorList>
    </citation>
    <scope>NUCLEOTIDE SEQUENCE [LARGE SCALE GENOMIC DNA]</scope>
    <source>
        <strain evidence="2">NLD-2019</strain>
        <tissue evidence="2">Leaf</tissue>
    </source>
</reference>
<dbReference type="PANTHER" id="PTHR48475">
    <property type="entry name" value="RIBONUCLEASE H"/>
    <property type="match status" value="1"/>
</dbReference>
<dbReference type="InterPro" id="IPR012337">
    <property type="entry name" value="RNaseH-like_sf"/>
</dbReference>
<proteinExistence type="predicted"/>
<keyword evidence="3" id="KW-1185">Reference proteome</keyword>
<dbReference type="OrthoDB" id="101614at2759"/>
<evidence type="ECO:0008006" key="4">
    <source>
        <dbReference type="Google" id="ProtNLM"/>
    </source>
</evidence>
<evidence type="ECO:0000313" key="3">
    <source>
        <dbReference type="Proteomes" id="UP000326396"/>
    </source>
</evidence>
<gene>
    <name evidence="2" type="ORF">E3N88_46283</name>
</gene>
<dbReference type="AlphaFoldDB" id="A0A5N6L6P3"/>
<accession>A0A5N6L6P3</accession>
<dbReference type="InterPro" id="IPR036397">
    <property type="entry name" value="RNaseH_sf"/>
</dbReference>
<comment type="caution">
    <text evidence="2">The sequence shown here is derived from an EMBL/GenBank/DDBJ whole genome shotgun (WGS) entry which is preliminary data.</text>
</comment>
<feature type="compositionally biased region" description="Basic and acidic residues" evidence="1">
    <location>
        <begin position="373"/>
        <end position="399"/>
    </location>
</feature>
<dbReference type="EMBL" id="SZYD01002767">
    <property type="protein sequence ID" value="KAC9158012.1"/>
    <property type="molecule type" value="Genomic_DNA"/>
</dbReference>
<dbReference type="Gene3D" id="3.30.420.10">
    <property type="entry name" value="Ribonuclease H-like superfamily/Ribonuclease H"/>
    <property type="match status" value="1"/>
</dbReference>
<evidence type="ECO:0000313" key="2">
    <source>
        <dbReference type="EMBL" id="KAC9158012.1"/>
    </source>
</evidence>
<dbReference type="SUPFAM" id="SSF53098">
    <property type="entry name" value="Ribonuclease H-like"/>
    <property type="match status" value="1"/>
</dbReference>
<dbReference type="GO" id="GO:0003676">
    <property type="term" value="F:nucleic acid binding"/>
    <property type="evidence" value="ECO:0007669"/>
    <property type="project" value="InterPro"/>
</dbReference>
<dbReference type="Gene3D" id="1.10.340.70">
    <property type="match status" value="1"/>
</dbReference>
<dbReference type="Proteomes" id="UP000326396">
    <property type="component" value="Unassembled WGS sequence"/>
</dbReference>
<dbReference type="PANTHER" id="PTHR48475:SF2">
    <property type="entry name" value="RIBONUCLEASE H"/>
    <property type="match status" value="1"/>
</dbReference>
<evidence type="ECO:0000256" key="1">
    <source>
        <dbReference type="SAM" id="MobiDB-lite"/>
    </source>
</evidence>
<name>A0A5N6L6P3_9ASTR</name>